<dbReference type="PRINTS" id="PR00705">
    <property type="entry name" value="PAPAIN"/>
</dbReference>
<dbReference type="GO" id="GO:0008234">
    <property type="term" value="F:cysteine-type peptidase activity"/>
    <property type="evidence" value="ECO:0007669"/>
    <property type="project" value="UniProtKB-KW"/>
</dbReference>
<evidence type="ECO:0000256" key="4">
    <source>
        <dbReference type="ARBA" id="ARBA00022801"/>
    </source>
</evidence>
<sequence length="340" mass="37498">MATSVQMKHVFAVCAVMLLTCAYQAMSRTLSESSVAEAFQHWKSQHGRQYVDDAEKGKRFKIFAENLEYIEKFNNGGKKSYKLGLNPFSDLTEEEFIASHTGLKLNSSLPRSSSATHLSVDDDNIPPSMDWRERGAVTDVKDQGQCGSCWAFSTVAAVEGIVQIKTKKLIPLSEQQLVDCDNDNKGCDGGFMDNAFNYIKENEGISSESDYPYQGFAGTCQSAQPAVQISGYKDVPENSEEQLLLAVAQQPVSVVVAINQNFQSYESDVFEGPCGTELNHAVTIIGYDTTDDGKKYWLIKNSWGESWGENGYMKLLRESGEPEGVCGVAMKASYPTLDLN</sequence>
<dbReference type="SMART" id="SM00645">
    <property type="entry name" value="Pept_C1"/>
    <property type="match status" value="1"/>
</dbReference>
<keyword evidence="4" id="KW-0378">Hydrolase</keyword>
<dbReference type="Proteomes" id="UP000501690">
    <property type="component" value="Linkage Group LG1"/>
</dbReference>
<comment type="similarity">
    <text evidence="1">Belongs to the peptidase C1 family.</text>
</comment>
<keyword evidence="7" id="KW-0325">Glycoprotein</keyword>
<gene>
    <name evidence="11" type="ORF">DEO72_LG1g466</name>
</gene>
<dbReference type="EMBL" id="CP039345">
    <property type="protein sequence ID" value="QCD76845.1"/>
    <property type="molecule type" value="Genomic_DNA"/>
</dbReference>
<protein>
    <submittedName>
        <fullName evidence="11">Cathepsin L</fullName>
    </submittedName>
</protein>
<dbReference type="PROSITE" id="PS00640">
    <property type="entry name" value="THIOL_PROTEASE_ASN"/>
    <property type="match status" value="1"/>
</dbReference>
<dbReference type="GO" id="GO:0006508">
    <property type="term" value="P:proteolysis"/>
    <property type="evidence" value="ECO:0007669"/>
    <property type="project" value="UniProtKB-KW"/>
</dbReference>
<dbReference type="PANTHER" id="PTHR12411">
    <property type="entry name" value="CYSTEINE PROTEASE FAMILY C1-RELATED"/>
    <property type="match status" value="1"/>
</dbReference>
<keyword evidence="3 8" id="KW-0732">Signal</keyword>
<dbReference type="CDD" id="cd02248">
    <property type="entry name" value="Peptidase_C1A"/>
    <property type="match status" value="1"/>
</dbReference>
<dbReference type="InterPro" id="IPR000169">
    <property type="entry name" value="Pept_cys_AS"/>
</dbReference>
<dbReference type="AlphaFoldDB" id="A0A4D6KJJ2"/>
<feature type="domain" description="Cathepsin propeptide inhibitor" evidence="10">
    <location>
        <begin position="39"/>
        <end position="96"/>
    </location>
</feature>
<dbReference type="FunFam" id="3.90.70.10:FF:000067">
    <property type="entry name" value="Senescence-specific cysteine protease"/>
    <property type="match status" value="1"/>
</dbReference>
<keyword evidence="6" id="KW-1015">Disulfide bond</keyword>
<evidence type="ECO:0000256" key="1">
    <source>
        <dbReference type="ARBA" id="ARBA00008455"/>
    </source>
</evidence>
<dbReference type="Pfam" id="PF08246">
    <property type="entry name" value="Inhibitor_I29"/>
    <property type="match status" value="1"/>
</dbReference>
<dbReference type="SMART" id="SM00848">
    <property type="entry name" value="Inhibitor_I29"/>
    <property type="match status" value="1"/>
</dbReference>
<dbReference type="SUPFAM" id="SSF54001">
    <property type="entry name" value="Cysteine proteinases"/>
    <property type="match status" value="1"/>
</dbReference>
<dbReference type="InterPro" id="IPR038765">
    <property type="entry name" value="Papain-like_cys_pep_sf"/>
</dbReference>
<proteinExistence type="inferred from homology"/>
<name>A0A4D6KJJ2_VIGUN</name>
<evidence type="ECO:0000313" key="12">
    <source>
        <dbReference type="Proteomes" id="UP000501690"/>
    </source>
</evidence>
<evidence type="ECO:0000256" key="5">
    <source>
        <dbReference type="ARBA" id="ARBA00022807"/>
    </source>
</evidence>
<dbReference type="Pfam" id="PF00112">
    <property type="entry name" value="Peptidase_C1"/>
    <property type="match status" value="1"/>
</dbReference>
<dbReference type="InterPro" id="IPR013201">
    <property type="entry name" value="Prot_inhib_I29"/>
</dbReference>
<keyword evidence="5" id="KW-0788">Thiol protease</keyword>
<reference evidence="11 12" key="1">
    <citation type="submission" date="2019-04" db="EMBL/GenBank/DDBJ databases">
        <title>An improved genome assembly and genetic linkage map for asparagus bean, Vigna unguiculata ssp. sesquipedialis.</title>
        <authorList>
            <person name="Xia Q."/>
            <person name="Zhang R."/>
            <person name="Dong Y."/>
        </authorList>
    </citation>
    <scope>NUCLEOTIDE SEQUENCE [LARGE SCALE GENOMIC DNA]</scope>
    <source>
        <tissue evidence="11">Leaf</tissue>
    </source>
</reference>
<dbReference type="InterPro" id="IPR025660">
    <property type="entry name" value="Pept_his_AS"/>
</dbReference>
<dbReference type="InterPro" id="IPR013128">
    <property type="entry name" value="Peptidase_C1A"/>
</dbReference>
<evidence type="ECO:0000256" key="2">
    <source>
        <dbReference type="ARBA" id="ARBA00022670"/>
    </source>
</evidence>
<dbReference type="InterPro" id="IPR025661">
    <property type="entry name" value="Pept_asp_AS"/>
</dbReference>
<keyword evidence="2" id="KW-0645">Protease</keyword>
<evidence type="ECO:0000256" key="8">
    <source>
        <dbReference type="SAM" id="SignalP"/>
    </source>
</evidence>
<evidence type="ECO:0000256" key="6">
    <source>
        <dbReference type="ARBA" id="ARBA00023157"/>
    </source>
</evidence>
<feature type="signal peptide" evidence="8">
    <location>
        <begin position="1"/>
        <end position="27"/>
    </location>
</feature>
<organism evidence="11 12">
    <name type="scientific">Vigna unguiculata</name>
    <name type="common">Cowpea</name>
    <dbReference type="NCBI Taxonomy" id="3917"/>
    <lineage>
        <taxon>Eukaryota</taxon>
        <taxon>Viridiplantae</taxon>
        <taxon>Streptophyta</taxon>
        <taxon>Embryophyta</taxon>
        <taxon>Tracheophyta</taxon>
        <taxon>Spermatophyta</taxon>
        <taxon>Magnoliopsida</taxon>
        <taxon>eudicotyledons</taxon>
        <taxon>Gunneridae</taxon>
        <taxon>Pentapetalae</taxon>
        <taxon>rosids</taxon>
        <taxon>fabids</taxon>
        <taxon>Fabales</taxon>
        <taxon>Fabaceae</taxon>
        <taxon>Papilionoideae</taxon>
        <taxon>50 kb inversion clade</taxon>
        <taxon>NPAAA clade</taxon>
        <taxon>indigoferoid/millettioid clade</taxon>
        <taxon>Phaseoleae</taxon>
        <taxon>Vigna</taxon>
    </lineage>
</organism>
<evidence type="ECO:0000313" key="11">
    <source>
        <dbReference type="EMBL" id="QCD76845.1"/>
    </source>
</evidence>
<dbReference type="PROSITE" id="PS00639">
    <property type="entry name" value="THIOL_PROTEASE_HIS"/>
    <property type="match status" value="1"/>
</dbReference>
<dbReference type="InterPro" id="IPR000668">
    <property type="entry name" value="Peptidase_C1A_C"/>
</dbReference>
<feature type="domain" description="Peptidase C1A papain C-terminal" evidence="9">
    <location>
        <begin position="125"/>
        <end position="336"/>
    </location>
</feature>
<feature type="chain" id="PRO_5020024988" evidence="8">
    <location>
        <begin position="28"/>
        <end position="340"/>
    </location>
</feature>
<dbReference type="InterPro" id="IPR039417">
    <property type="entry name" value="Peptidase_C1A_papain-like"/>
</dbReference>
<dbReference type="Gene3D" id="3.90.70.10">
    <property type="entry name" value="Cysteine proteinases"/>
    <property type="match status" value="1"/>
</dbReference>
<accession>A0A4D6KJJ2</accession>
<dbReference type="PROSITE" id="PS00139">
    <property type="entry name" value="THIOL_PROTEASE_CYS"/>
    <property type="match status" value="1"/>
</dbReference>
<evidence type="ECO:0000259" key="9">
    <source>
        <dbReference type="SMART" id="SM00645"/>
    </source>
</evidence>
<keyword evidence="12" id="KW-1185">Reference proteome</keyword>
<evidence type="ECO:0000256" key="3">
    <source>
        <dbReference type="ARBA" id="ARBA00022729"/>
    </source>
</evidence>
<evidence type="ECO:0000256" key="7">
    <source>
        <dbReference type="ARBA" id="ARBA00023180"/>
    </source>
</evidence>
<evidence type="ECO:0000259" key="10">
    <source>
        <dbReference type="SMART" id="SM00848"/>
    </source>
</evidence>